<dbReference type="InterPro" id="IPR036188">
    <property type="entry name" value="FAD/NAD-bd_sf"/>
</dbReference>
<dbReference type="Gene3D" id="3.90.660.10">
    <property type="match status" value="2"/>
</dbReference>
<dbReference type="RefSeq" id="XP_022516435.1">
    <property type="nucleotide sequence ID" value="XM_022651462.1"/>
</dbReference>
<comment type="catalytic activity">
    <reaction evidence="4">
        <text>a secondary aliphatic amine + O2 + H2O = a primary amine + an aldehyde + H2O2</text>
        <dbReference type="Rhea" id="RHEA:26414"/>
        <dbReference type="ChEBI" id="CHEBI:15377"/>
        <dbReference type="ChEBI" id="CHEBI:15379"/>
        <dbReference type="ChEBI" id="CHEBI:16240"/>
        <dbReference type="ChEBI" id="CHEBI:17478"/>
        <dbReference type="ChEBI" id="CHEBI:58855"/>
        <dbReference type="ChEBI" id="CHEBI:65296"/>
        <dbReference type="EC" id="1.4.3.4"/>
    </reaction>
</comment>
<gene>
    <name evidence="8" type="ORF">AYO21_01479</name>
</gene>
<dbReference type="InterPro" id="IPR001613">
    <property type="entry name" value="Flavin_amine_oxidase"/>
</dbReference>
<dbReference type="EMBL" id="LVKK01000005">
    <property type="protein sequence ID" value="OAG44483.1"/>
    <property type="molecule type" value="Genomic_DNA"/>
</dbReference>
<dbReference type="Proteomes" id="UP000077002">
    <property type="component" value="Unassembled WGS sequence"/>
</dbReference>
<evidence type="ECO:0000256" key="3">
    <source>
        <dbReference type="ARBA" id="ARBA00023002"/>
    </source>
</evidence>
<sequence length="516" mass="57008">MLSSAEGFEYTPTEGLKAGLPTPAVINPHELNASTAETYDVIVIGAGYAGLITARDLTSQGRKVLLIEGRDRIGGRTWTSYTDGHAYEMGGTWIHWHQPHLWTEVTRYGLNNQIKDSLEMYPESAPQSTYTGGSRKDWSLAEITAMQEKSAATFLAIDGKHPTEWLPYPHNPSYNRANYVKYDRMSVQDRLDQLDGVLSEEEMAFTKANLGALAGIDFAQISLFDIVQRWLLCGTTQEEYMNHMARYKLKCGQTGLARCIFDDACSTGKLSYSFSNSLKAINSSDPRRATVTCADGRMFSARQVVCTIPLTVLRSVSFFPELPPLKAEAIAKAKSNPIRKLHVQVGGKQWKSWAGAKFAEEELVMVMGESHSPSGKDTNLVAFHDGANIGDPRIKAKELVKYFEGLHPDMKVKRFKQPAASSSVCACLIVFADYTGSPFSNGGWCVFQPDYMSKYLEALQEPVGNVKFASGDYSDGWRGFIDGAIEGGIIAARAVERDLRSPPRHPKLARSSRPSL</sequence>
<proteinExistence type="inferred from homology"/>
<name>A0A177FJI7_9EURO</name>
<accession>A0A177FJI7</accession>
<dbReference type="AlphaFoldDB" id="A0A177FJI7"/>
<dbReference type="InterPro" id="IPR050703">
    <property type="entry name" value="Flavin_MAO"/>
</dbReference>
<evidence type="ECO:0000256" key="5">
    <source>
        <dbReference type="PIRSR" id="PIRSR601613-1"/>
    </source>
</evidence>
<keyword evidence="6" id="KW-0274">FAD</keyword>
<comment type="similarity">
    <text evidence="2 6">Belongs to the flavin monoamine oxidase family.</text>
</comment>
<protein>
    <recommendedName>
        <fullName evidence="6">Amine oxidase</fullName>
        <ecNumber evidence="6">1.4.3.-</ecNumber>
    </recommendedName>
</protein>
<dbReference type="PANTHER" id="PTHR43563">
    <property type="entry name" value="AMINE OXIDASE"/>
    <property type="match status" value="1"/>
</dbReference>
<dbReference type="PRINTS" id="PR00757">
    <property type="entry name" value="AMINEOXDASEF"/>
</dbReference>
<evidence type="ECO:0000256" key="6">
    <source>
        <dbReference type="RuleBase" id="RU362067"/>
    </source>
</evidence>
<dbReference type="SUPFAM" id="SSF51905">
    <property type="entry name" value="FAD/NAD(P)-binding domain"/>
    <property type="match status" value="1"/>
</dbReference>
<comment type="cofactor">
    <cofactor evidence="1 6">
        <name>FAD</name>
        <dbReference type="ChEBI" id="CHEBI:57692"/>
    </cofactor>
</comment>
<dbReference type="Gene3D" id="3.50.50.60">
    <property type="entry name" value="FAD/NAD(P)-binding domain"/>
    <property type="match status" value="2"/>
</dbReference>
<dbReference type="InterPro" id="IPR002937">
    <property type="entry name" value="Amino_oxidase"/>
</dbReference>
<dbReference type="GO" id="GO:0097621">
    <property type="term" value="F:monoamine oxidase activity"/>
    <property type="evidence" value="ECO:0007669"/>
    <property type="project" value="UniProtKB-EC"/>
</dbReference>
<evidence type="ECO:0000259" key="7">
    <source>
        <dbReference type="Pfam" id="PF01593"/>
    </source>
</evidence>
<keyword evidence="9" id="KW-1185">Reference proteome</keyword>
<dbReference type="EC" id="1.4.3.-" evidence="6"/>
<dbReference type="PANTHER" id="PTHR43563:SF1">
    <property type="entry name" value="AMINE OXIDASE [FLAVIN-CONTAINING] B"/>
    <property type="match status" value="1"/>
</dbReference>
<dbReference type="Pfam" id="PF01593">
    <property type="entry name" value="Amino_oxidase"/>
    <property type="match status" value="1"/>
</dbReference>
<evidence type="ECO:0000256" key="4">
    <source>
        <dbReference type="ARBA" id="ARBA00048448"/>
    </source>
</evidence>
<evidence type="ECO:0000313" key="9">
    <source>
        <dbReference type="Proteomes" id="UP000077002"/>
    </source>
</evidence>
<reference evidence="8 9" key="1">
    <citation type="submission" date="2016-03" db="EMBL/GenBank/DDBJ databases">
        <title>Draft genome sequence of the Fonsecaea monophora CBS 269.37.</title>
        <authorList>
            <person name="Bombassaro A."/>
            <person name="Vinicius W.A."/>
            <person name="De Hoog S."/>
            <person name="Sun J."/>
            <person name="Souza E.M."/>
            <person name="Raittz R.T."/>
            <person name="Costa F."/>
            <person name="Leao A.C."/>
            <person name="Tadra-Sfeir M.Z."/>
            <person name="Baura V."/>
            <person name="Balsanelli E."/>
            <person name="Pedrosa F.O."/>
            <person name="Moreno L.F."/>
            <person name="Steffens M.B."/>
            <person name="Xi L."/>
            <person name="Bocca A.L."/>
            <person name="Felipe M.S."/>
            <person name="Teixeira M."/>
            <person name="Telles Filho F.Q."/>
            <person name="Azevedo C.M."/>
            <person name="Gomes R."/>
            <person name="Vicente V.A."/>
        </authorList>
    </citation>
    <scope>NUCLEOTIDE SEQUENCE [LARGE SCALE GENOMIC DNA]</scope>
    <source>
        <strain evidence="8 9">CBS 269.37</strain>
    </source>
</reference>
<keyword evidence="6" id="KW-0285">Flavoprotein</keyword>
<evidence type="ECO:0000256" key="2">
    <source>
        <dbReference type="ARBA" id="ARBA00005995"/>
    </source>
</evidence>
<comment type="caution">
    <text evidence="8">The sequence shown here is derived from an EMBL/GenBank/DDBJ whole genome shotgun (WGS) entry which is preliminary data.</text>
</comment>
<dbReference type="OrthoDB" id="7777654at2759"/>
<feature type="domain" description="Amine oxidase" evidence="7">
    <location>
        <begin position="49"/>
        <end position="495"/>
    </location>
</feature>
<keyword evidence="3 6" id="KW-0560">Oxidoreductase</keyword>
<organism evidence="8 9">
    <name type="scientific">Fonsecaea monophora</name>
    <dbReference type="NCBI Taxonomy" id="254056"/>
    <lineage>
        <taxon>Eukaryota</taxon>
        <taxon>Fungi</taxon>
        <taxon>Dikarya</taxon>
        <taxon>Ascomycota</taxon>
        <taxon>Pezizomycotina</taxon>
        <taxon>Eurotiomycetes</taxon>
        <taxon>Chaetothyriomycetidae</taxon>
        <taxon>Chaetothyriales</taxon>
        <taxon>Herpotrichiellaceae</taxon>
        <taxon>Fonsecaea</taxon>
    </lineage>
</organism>
<dbReference type="GeneID" id="34596658"/>
<evidence type="ECO:0000256" key="1">
    <source>
        <dbReference type="ARBA" id="ARBA00001974"/>
    </source>
</evidence>
<evidence type="ECO:0000313" key="8">
    <source>
        <dbReference type="EMBL" id="OAG44483.1"/>
    </source>
</evidence>
<feature type="binding site" evidence="5">
    <location>
        <position position="383"/>
    </location>
    <ligand>
        <name>substrate</name>
    </ligand>
</feature>